<keyword evidence="3" id="KW-1185">Reference proteome</keyword>
<feature type="compositionally biased region" description="Acidic residues" evidence="1">
    <location>
        <begin position="403"/>
        <end position="418"/>
    </location>
</feature>
<evidence type="ECO:0000313" key="2">
    <source>
        <dbReference type="EMBL" id="KAJ8311587.1"/>
    </source>
</evidence>
<reference evidence="2 3" key="1">
    <citation type="submission" date="2022-12" db="EMBL/GenBank/DDBJ databases">
        <title>Chromosome-level genome of Tegillarca granosa.</title>
        <authorList>
            <person name="Kim J."/>
        </authorList>
    </citation>
    <scope>NUCLEOTIDE SEQUENCE [LARGE SCALE GENOMIC DNA]</scope>
    <source>
        <strain evidence="2">Teg-2019</strain>
        <tissue evidence="2">Adductor muscle</tissue>
    </source>
</reference>
<proteinExistence type="predicted"/>
<feature type="compositionally biased region" description="Polar residues" evidence="1">
    <location>
        <begin position="277"/>
        <end position="286"/>
    </location>
</feature>
<dbReference type="PANTHER" id="PTHR33480">
    <property type="entry name" value="SET DOMAIN-CONTAINING PROTEIN-RELATED"/>
    <property type="match status" value="1"/>
</dbReference>
<feature type="compositionally biased region" description="Polar residues" evidence="1">
    <location>
        <begin position="790"/>
        <end position="801"/>
    </location>
</feature>
<feature type="compositionally biased region" description="Basic and acidic residues" evidence="1">
    <location>
        <begin position="567"/>
        <end position="594"/>
    </location>
</feature>
<feature type="compositionally biased region" description="Polar residues" evidence="1">
    <location>
        <begin position="531"/>
        <end position="540"/>
    </location>
</feature>
<feature type="region of interest" description="Disordered" evidence="1">
    <location>
        <begin position="790"/>
        <end position="816"/>
    </location>
</feature>
<dbReference type="Proteomes" id="UP001217089">
    <property type="component" value="Unassembled WGS sequence"/>
</dbReference>
<protein>
    <submittedName>
        <fullName evidence="2">Uncharacterized protein</fullName>
    </submittedName>
</protein>
<dbReference type="EMBL" id="JARBDR010000496">
    <property type="protein sequence ID" value="KAJ8311587.1"/>
    <property type="molecule type" value="Genomic_DNA"/>
</dbReference>
<evidence type="ECO:0000256" key="1">
    <source>
        <dbReference type="SAM" id="MobiDB-lite"/>
    </source>
</evidence>
<feature type="region of interest" description="Disordered" evidence="1">
    <location>
        <begin position="1"/>
        <end position="72"/>
    </location>
</feature>
<feature type="compositionally biased region" description="Acidic residues" evidence="1">
    <location>
        <begin position="544"/>
        <end position="553"/>
    </location>
</feature>
<organism evidence="2 3">
    <name type="scientific">Tegillarca granosa</name>
    <name type="common">Malaysian cockle</name>
    <name type="synonym">Anadara granosa</name>
    <dbReference type="NCBI Taxonomy" id="220873"/>
    <lineage>
        <taxon>Eukaryota</taxon>
        <taxon>Metazoa</taxon>
        <taxon>Spiralia</taxon>
        <taxon>Lophotrochozoa</taxon>
        <taxon>Mollusca</taxon>
        <taxon>Bivalvia</taxon>
        <taxon>Autobranchia</taxon>
        <taxon>Pteriomorphia</taxon>
        <taxon>Arcoida</taxon>
        <taxon>Arcoidea</taxon>
        <taxon>Arcidae</taxon>
        <taxon>Tegillarca</taxon>
    </lineage>
</organism>
<feature type="region of interest" description="Disordered" evidence="1">
    <location>
        <begin position="98"/>
        <end position="125"/>
    </location>
</feature>
<evidence type="ECO:0000313" key="3">
    <source>
        <dbReference type="Proteomes" id="UP001217089"/>
    </source>
</evidence>
<feature type="region of interest" description="Disordered" evidence="1">
    <location>
        <begin position="402"/>
        <end position="422"/>
    </location>
</feature>
<gene>
    <name evidence="2" type="ORF">KUTeg_010942</name>
</gene>
<feature type="region of interest" description="Disordered" evidence="1">
    <location>
        <begin position="321"/>
        <end position="382"/>
    </location>
</feature>
<feature type="compositionally biased region" description="Low complexity" evidence="1">
    <location>
        <begin position="100"/>
        <end position="111"/>
    </location>
</feature>
<feature type="compositionally biased region" description="Polar residues" evidence="1">
    <location>
        <begin position="337"/>
        <end position="354"/>
    </location>
</feature>
<sequence>MVMYPWSRRKDNSSPNPTISLPVTSSGDFAELKESSPPLPEPVIETDYAEDDAYNVSPYKETTESNNEEQDNSGITLQLEENSNSCHDRNMSVGQSWQLSNSTNEESTITTEIKKENESDEPQQERVVPVPIIPPTQQTTLPVLVTWPVPTNLVKNKVQLGPDGSAQNALLQKLKAVVQQNQQKATGQVPTVTQRTNQILVPIQSLSGTKIQLPISVHTPPTSQQLYSVQQTRPIVHLQPSTIVQQTRPIVQLQPSTIVQQTRPIVQLQPSAILSFQQPAPQRSTETTQVLASTSTSATSQASGSLSTNEQFLNPQLIKTEPTHDQSAGSGEPPVVPSTSTQQEEVDTGQSDSNDISEDEPKKKRFKSVQINTDEEGTSLGKSTIKNTRWGVKILQVPCEVNSSDDELLSTDNSDELDNAQTSSIGCESQKLDERLRQPASEKPTLEVPGTAVSTSEPVQKRFKTVSKEEMERLFVARQAPTTKKNTIWGMKIFQEKKMRLVPYLKPITQRNAVISEKKMRLVPYLKPSTQRNAVISDNQKSSEEDDDDDDDRSVEFPIQKMTQKVRNKDNRSNSKEAHTKKSNSNEKVRKSEISEQEENLPKLKAYFENIHVETYEKINGNRNYKKTDYCCFCKELYDSKILRHILSVHKNESKVKEVQALALYSVERKMALQKLRTEGNYYHNLEDELKLVADHLSHTVAIHTDTHRLQNSLLELTKVARALVALEAGKLGNFKGRSLSSISIDELTKPVAEDDNKGDVDEVNVVDELENIDKRPCTAADTELSTTLNSNQHKCSSSDNYFKENGEELDSEMSSTEDECVQQKCSTPCNDQSSTVTVDTSVQQKYSKPCNDPSVVKKPKQNESRGIKRNRWTTEEDTELMKAFSTNIQNKKNPTTREIRIARLKFKNLGNRTEAVIRSKINNVILGKTQLHV</sequence>
<feature type="compositionally biased region" description="Polar residues" evidence="1">
    <location>
        <begin position="13"/>
        <end position="27"/>
    </location>
</feature>
<feature type="compositionally biased region" description="Low complexity" evidence="1">
    <location>
        <begin position="287"/>
        <end position="308"/>
    </location>
</feature>
<accession>A0ABQ9F2H5</accession>
<feature type="region of interest" description="Disordered" evidence="1">
    <location>
        <begin position="846"/>
        <end position="867"/>
    </location>
</feature>
<feature type="region of interest" description="Disordered" evidence="1">
    <location>
        <begin position="277"/>
        <end position="308"/>
    </location>
</feature>
<name>A0ABQ9F2H5_TEGGR</name>
<comment type="caution">
    <text evidence="2">The sequence shown here is derived from an EMBL/GenBank/DDBJ whole genome shotgun (WGS) entry which is preliminary data.</text>
</comment>
<feature type="region of interest" description="Disordered" evidence="1">
    <location>
        <begin position="531"/>
        <end position="597"/>
    </location>
</feature>